<dbReference type="GO" id="GO:0005178">
    <property type="term" value="F:integrin binding"/>
    <property type="evidence" value="ECO:0007669"/>
    <property type="project" value="TreeGrafter"/>
</dbReference>
<keyword evidence="5" id="KW-1185">Reference proteome</keyword>
<comment type="caution">
    <text evidence="4">The sequence shown here is derived from an EMBL/GenBank/DDBJ whole genome shotgun (WGS) entry which is preliminary data.</text>
</comment>
<dbReference type="GO" id="GO:0005737">
    <property type="term" value="C:cytoplasm"/>
    <property type="evidence" value="ECO:0007669"/>
    <property type="project" value="UniProtKB-SubCell"/>
</dbReference>
<accession>A0A7K6TSQ1</accession>
<sequence>MVKTAKAITVTVQEMVGASKPVTTESGACHPGRQTTFLVCLSKHRAPPPPANPDDLGILADQLTNNYGQLAQKAKPSALTAKNKKIGSHIKLWVQELGHVCSALVTKARALQCSPSNAYTKKELIAHARFLRRCLVLAALQAGNRGTQACIAAASAVSGIIADLDTAIMFDTAGTLNQENSETFADHR</sequence>
<dbReference type="Proteomes" id="UP000559068">
    <property type="component" value="Unassembled WGS sequence"/>
</dbReference>
<evidence type="ECO:0000259" key="3">
    <source>
        <dbReference type="Pfam" id="PF08913"/>
    </source>
</evidence>
<feature type="domain" description="Vinculin-binding site-containing" evidence="3">
    <location>
        <begin position="51"/>
        <end position="145"/>
    </location>
</feature>
<dbReference type="GO" id="GO:0051015">
    <property type="term" value="F:actin filament binding"/>
    <property type="evidence" value="ECO:0007669"/>
    <property type="project" value="InterPro"/>
</dbReference>
<gene>
    <name evidence="4" type="primary">Tln1</name>
    <name evidence="4" type="ORF">AEGBEN_R14752</name>
</gene>
<name>A0A7K6TSQ1_9AVES</name>
<dbReference type="Gene3D" id="1.20.1420.10">
    <property type="entry name" value="Talin, central domain"/>
    <property type="match status" value="1"/>
</dbReference>
<dbReference type="InterPro" id="IPR015009">
    <property type="entry name" value="Vinculin-bd_dom"/>
</dbReference>
<dbReference type="PANTHER" id="PTHR19981:SF7">
    <property type="entry name" value="TALIN-1"/>
    <property type="match status" value="1"/>
</dbReference>
<dbReference type="GO" id="GO:0005886">
    <property type="term" value="C:plasma membrane"/>
    <property type="evidence" value="ECO:0007669"/>
    <property type="project" value="TreeGrafter"/>
</dbReference>
<dbReference type="GO" id="GO:0030036">
    <property type="term" value="P:actin cytoskeleton organization"/>
    <property type="evidence" value="ECO:0007669"/>
    <property type="project" value="TreeGrafter"/>
</dbReference>
<evidence type="ECO:0000313" key="5">
    <source>
        <dbReference type="Proteomes" id="UP000559068"/>
    </source>
</evidence>
<dbReference type="GO" id="GO:0098609">
    <property type="term" value="P:cell-cell adhesion"/>
    <property type="evidence" value="ECO:0007669"/>
    <property type="project" value="TreeGrafter"/>
</dbReference>
<dbReference type="PANTHER" id="PTHR19981">
    <property type="entry name" value="TALIN"/>
    <property type="match status" value="1"/>
</dbReference>
<dbReference type="OrthoDB" id="10262320at2759"/>
<dbReference type="GO" id="GO:0005925">
    <property type="term" value="C:focal adhesion"/>
    <property type="evidence" value="ECO:0007669"/>
    <property type="project" value="TreeGrafter"/>
</dbReference>
<dbReference type="InterPro" id="IPR036723">
    <property type="entry name" value="Alpha-catenin/vinculin-like_sf"/>
</dbReference>
<proteinExistence type="predicted"/>
<feature type="non-terminal residue" evidence="4">
    <location>
        <position position="188"/>
    </location>
</feature>
<organism evidence="4 5">
    <name type="scientific">Aegotheles bennettii</name>
    <dbReference type="NCBI Taxonomy" id="48278"/>
    <lineage>
        <taxon>Eukaryota</taxon>
        <taxon>Metazoa</taxon>
        <taxon>Chordata</taxon>
        <taxon>Craniata</taxon>
        <taxon>Vertebrata</taxon>
        <taxon>Euteleostomi</taxon>
        <taxon>Archelosauria</taxon>
        <taxon>Archosauria</taxon>
        <taxon>Dinosauria</taxon>
        <taxon>Saurischia</taxon>
        <taxon>Theropoda</taxon>
        <taxon>Coelurosauria</taxon>
        <taxon>Aves</taxon>
        <taxon>Neognathae</taxon>
        <taxon>Neoaves</taxon>
        <taxon>Strisores</taxon>
        <taxon>Caprimulgiformes</taxon>
        <taxon>Aegothelidae</taxon>
        <taxon>Aegotheles</taxon>
    </lineage>
</organism>
<reference evidence="4 5" key="1">
    <citation type="submission" date="2019-09" db="EMBL/GenBank/DDBJ databases">
        <title>Bird 10,000 Genomes (B10K) Project - Family phase.</title>
        <authorList>
            <person name="Zhang G."/>
        </authorList>
    </citation>
    <scope>NUCLEOTIDE SEQUENCE [LARGE SCALE GENOMIC DNA]</scope>
    <source>
        <strain evidence="4">B10K-DU-029-76</strain>
        <tissue evidence="4">Heart</tissue>
    </source>
</reference>
<dbReference type="AlphaFoldDB" id="A0A7K6TSQ1"/>
<dbReference type="SUPFAM" id="SSF47220">
    <property type="entry name" value="alpha-catenin/vinculin-like"/>
    <property type="match status" value="1"/>
</dbReference>
<evidence type="ECO:0000256" key="1">
    <source>
        <dbReference type="ARBA" id="ARBA00004496"/>
    </source>
</evidence>
<dbReference type="Pfam" id="PF08913">
    <property type="entry name" value="VBS"/>
    <property type="match status" value="1"/>
</dbReference>
<keyword evidence="2" id="KW-0963">Cytoplasm</keyword>
<comment type="subcellular location">
    <subcellularLocation>
        <location evidence="1">Cytoplasm</location>
    </subcellularLocation>
</comment>
<dbReference type="EMBL" id="VZRW01001480">
    <property type="protein sequence ID" value="NWX12890.1"/>
    <property type="molecule type" value="Genomic_DNA"/>
</dbReference>
<dbReference type="Gene3D" id="1.20.120.230">
    <property type="entry name" value="Alpha-catenin/vinculin-like"/>
    <property type="match status" value="1"/>
</dbReference>
<protein>
    <submittedName>
        <fullName evidence="4">TLN1 protein</fullName>
    </submittedName>
</protein>
<evidence type="ECO:0000256" key="2">
    <source>
        <dbReference type="ARBA" id="ARBA00022490"/>
    </source>
</evidence>
<evidence type="ECO:0000313" key="4">
    <source>
        <dbReference type="EMBL" id="NWX12890.1"/>
    </source>
</evidence>
<feature type="non-terminal residue" evidence="4">
    <location>
        <position position="1"/>
    </location>
</feature>